<evidence type="ECO:0000256" key="1">
    <source>
        <dbReference type="SAM" id="MobiDB-lite"/>
    </source>
</evidence>
<evidence type="ECO:0000313" key="2">
    <source>
        <dbReference type="EMBL" id="GEU34597.1"/>
    </source>
</evidence>
<protein>
    <recommendedName>
        <fullName evidence="3">Integrase, catalytic region, zinc finger, CCHC-type, peptidase aspartic, catalytic</fullName>
    </recommendedName>
</protein>
<reference evidence="2" key="1">
    <citation type="journal article" date="2019" name="Sci. Rep.">
        <title>Draft genome of Tanacetum cinerariifolium, the natural source of mosquito coil.</title>
        <authorList>
            <person name="Yamashiro T."/>
            <person name="Shiraishi A."/>
            <person name="Satake H."/>
            <person name="Nakayama K."/>
        </authorList>
    </citation>
    <scope>NUCLEOTIDE SEQUENCE</scope>
</reference>
<name>A0A6L2JDF4_TANCI</name>
<sequence length="212" mass="23976">MTTPMPTSNNNSQMHNDIMAAGSRDRPSMLATSRYAQWQSRFMRYIDTRPNSKELRQCIYDGPYVMTEILVPEKPEIATKEAVPAHTINETSRILLLKNVLTLMLKLKVSHLTKKMSRLISFGKLYQNEVNETRAENLARNANRLALVDVAQHYPEYHNQSPKPHKSIAPSTRQITASKLHTSTRHKGKEIAKPVTPPSESASGEDNDPEQA</sequence>
<dbReference type="EMBL" id="BKCJ010000594">
    <property type="protein sequence ID" value="GEU34597.1"/>
    <property type="molecule type" value="Genomic_DNA"/>
</dbReference>
<feature type="compositionally biased region" description="Acidic residues" evidence="1">
    <location>
        <begin position="203"/>
        <end position="212"/>
    </location>
</feature>
<comment type="caution">
    <text evidence="2">The sequence shown here is derived from an EMBL/GenBank/DDBJ whole genome shotgun (WGS) entry which is preliminary data.</text>
</comment>
<feature type="compositionally biased region" description="Polar residues" evidence="1">
    <location>
        <begin position="169"/>
        <end position="181"/>
    </location>
</feature>
<feature type="region of interest" description="Disordered" evidence="1">
    <location>
        <begin position="156"/>
        <end position="212"/>
    </location>
</feature>
<evidence type="ECO:0008006" key="3">
    <source>
        <dbReference type="Google" id="ProtNLM"/>
    </source>
</evidence>
<gene>
    <name evidence="2" type="ORF">Tci_006575</name>
</gene>
<dbReference type="AlphaFoldDB" id="A0A6L2JDF4"/>
<accession>A0A6L2JDF4</accession>
<proteinExistence type="predicted"/>
<organism evidence="2">
    <name type="scientific">Tanacetum cinerariifolium</name>
    <name type="common">Dalmatian daisy</name>
    <name type="synonym">Chrysanthemum cinerariifolium</name>
    <dbReference type="NCBI Taxonomy" id="118510"/>
    <lineage>
        <taxon>Eukaryota</taxon>
        <taxon>Viridiplantae</taxon>
        <taxon>Streptophyta</taxon>
        <taxon>Embryophyta</taxon>
        <taxon>Tracheophyta</taxon>
        <taxon>Spermatophyta</taxon>
        <taxon>Magnoliopsida</taxon>
        <taxon>eudicotyledons</taxon>
        <taxon>Gunneridae</taxon>
        <taxon>Pentapetalae</taxon>
        <taxon>asterids</taxon>
        <taxon>campanulids</taxon>
        <taxon>Asterales</taxon>
        <taxon>Asteraceae</taxon>
        <taxon>Asteroideae</taxon>
        <taxon>Anthemideae</taxon>
        <taxon>Anthemidinae</taxon>
        <taxon>Tanacetum</taxon>
    </lineage>
</organism>